<dbReference type="Gene3D" id="2.60.40.2080">
    <property type="match status" value="1"/>
</dbReference>
<name>A0ABS1SA07_9RHOB</name>
<proteinExistence type="predicted"/>
<dbReference type="RefSeq" id="WP_167622331.1">
    <property type="nucleotide sequence ID" value="NZ_BNCL01000009.1"/>
</dbReference>
<evidence type="ECO:0000259" key="1">
    <source>
        <dbReference type="Pfam" id="PF09458"/>
    </source>
</evidence>
<dbReference type="InterPro" id="IPR037221">
    <property type="entry name" value="H-type_lectin_dom_sf"/>
</dbReference>
<dbReference type="EMBL" id="JAESHT010000010">
    <property type="protein sequence ID" value="MBL3674336.1"/>
    <property type="molecule type" value="Genomic_DNA"/>
</dbReference>
<organism evidence="2 3">
    <name type="scientific">Paracoccus aerius</name>
    <dbReference type="NCBI Taxonomy" id="1915382"/>
    <lineage>
        <taxon>Bacteria</taxon>
        <taxon>Pseudomonadati</taxon>
        <taxon>Pseudomonadota</taxon>
        <taxon>Alphaproteobacteria</taxon>
        <taxon>Rhodobacterales</taxon>
        <taxon>Paracoccaceae</taxon>
        <taxon>Paracoccus</taxon>
    </lineage>
</organism>
<dbReference type="PANTHER" id="PTHR46938:SF1">
    <property type="entry name" value="DISCOIDIN-1 SUBUNIT A-RELATED"/>
    <property type="match status" value="1"/>
</dbReference>
<reference evidence="2 3" key="1">
    <citation type="submission" date="2021-01" db="EMBL/GenBank/DDBJ databases">
        <title>011410 draft genome.</title>
        <authorList>
            <person name="Lang L."/>
        </authorList>
    </citation>
    <scope>NUCLEOTIDE SEQUENCE [LARGE SCALE GENOMIC DNA]</scope>
    <source>
        <strain evidence="2 3">KCTC 42845</strain>
    </source>
</reference>
<feature type="domain" description="H-type lectin" evidence="1">
    <location>
        <begin position="40"/>
        <end position="104"/>
    </location>
</feature>
<gene>
    <name evidence="2" type="ORF">JL111_12650</name>
</gene>
<keyword evidence="3" id="KW-1185">Reference proteome</keyword>
<dbReference type="Proteomes" id="UP000644749">
    <property type="component" value="Unassembled WGS sequence"/>
</dbReference>
<protein>
    <submittedName>
        <fullName evidence="2">H-type lectin domain-containing protein</fullName>
    </submittedName>
</protein>
<accession>A0ABS1SA07</accession>
<dbReference type="Pfam" id="PF09458">
    <property type="entry name" value="H_lectin"/>
    <property type="match status" value="1"/>
</dbReference>
<evidence type="ECO:0000313" key="3">
    <source>
        <dbReference type="Proteomes" id="UP000644749"/>
    </source>
</evidence>
<dbReference type="InterPro" id="IPR019019">
    <property type="entry name" value="H-type_lectin_domain"/>
</dbReference>
<dbReference type="SUPFAM" id="SSF141086">
    <property type="entry name" value="Agglutinin HPA-like"/>
    <property type="match status" value="1"/>
</dbReference>
<dbReference type="PANTHER" id="PTHR46938">
    <property type="entry name" value="DISCOIDIN-1 SUBUNIT A-RELATED-RELATED"/>
    <property type="match status" value="1"/>
</dbReference>
<dbReference type="InterPro" id="IPR052487">
    <property type="entry name" value="Galactose-binding_lectin"/>
</dbReference>
<sequence>MRRFDHHAVGVCQGSALLFSAFEDQGEMWSGHGHRLVRHAVTFEEAFAGPPVVHVSIAMWDIDGQANQRADICAEAVSRTGFDILFQTWGDTRVARIRAEWLAIGPVAHLDDFSL</sequence>
<comment type="caution">
    <text evidence="2">The sequence shown here is derived from an EMBL/GenBank/DDBJ whole genome shotgun (WGS) entry which is preliminary data.</text>
</comment>
<evidence type="ECO:0000313" key="2">
    <source>
        <dbReference type="EMBL" id="MBL3674336.1"/>
    </source>
</evidence>